<dbReference type="Pfam" id="PF01676">
    <property type="entry name" value="Metalloenzyme"/>
    <property type="match status" value="1"/>
</dbReference>
<keyword evidence="5" id="KW-0324">Glycolysis</keyword>
<evidence type="ECO:0000256" key="5">
    <source>
        <dbReference type="ARBA" id="ARBA00023152"/>
    </source>
</evidence>
<sequence>VKRRAEGKDPANSIWPWSPGVRPAMKTLRELYGIRSSAVISAVDLIRGIGVYAGMDVIHVEGATGLYDTNYEGKAAAAIEALRTHDFVYLHIEASDEAGHEGDVELKVRTIEYLDRRIVDPVFRAVSQWDEPVAIAVLPDHPTPCAIRTHTNAPIPFVIYKPGATPDAV</sequence>
<dbReference type="PANTHER" id="PTHR31209">
    <property type="entry name" value="COFACTOR-INDEPENDENT PHOSPHOGLYCERATE MUTASE"/>
    <property type="match status" value="1"/>
</dbReference>
<dbReference type="GO" id="GO:0004619">
    <property type="term" value="F:phosphoglycerate mutase activity"/>
    <property type="evidence" value="ECO:0007669"/>
    <property type="project" value="UniProtKB-EC"/>
</dbReference>
<evidence type="ECO:0000256" key="2">
    <source>
        <dbReference type="ARBA" id="ARBA00002315"/>
    </source>
</evidence>
<dbReference type="PANTHER" id="PTHR31209:SF4">
    <property type="entry name" value="2,3-BISPHOSPHOGLYCERATE-INDEPENDENT PHOSPHOGLYCERATE MUTASE"/>
    <property type="match status" value="1"/>
</dbReference>
<dbReference type="InterPro" id="IPR004456">
    <property type="entry name" value="Pglycerate_mutase_ApgM"/>
</dbReference>
<dbReference type="Gene3D" id="3.40.720.10">
    <property type="entry name" value="Alkaline Phosphatase, subunit A"/>
    <property type="match status" value="1"/>
</dbReference>
<feature type="non-terminal residue" evidence="7">
    <location>
        <position position="1"/>
    </location>
</feature>
<evidence type="ECO:0000256" key="4">
    <source>
        <dbReference type="ARBA" id="ARBA00005524"/>
    </source>
</evidence>
<evidence type="ECO:0000256" key="1">
    <source>
        <dbReference type="ARBA" id="ARBA00000370"/>
    </source>
</evidence>
<dbReference type="Proteomes" id="UP000034980">
    <property type="component" value="Unassembled WGS sequence"/>
</dbReference>
<accession>W2D1P9</accession>
<proteinExistence type="inferred from homology"/>
<evidence type="ECO:0000313" key="8">
    <source>
        <dbReference type="Proteomes" id="UP000034980"/>
    </source>
</evidence>
<feature type="domain" description="Metalloenzyme" evidence="6">
    <location>
        <begin position="14"/>
        <end position="165"/>
    </location>
</feature>
<dbReference type="InterPro" id="IPR006124">
    <property type="entry name" value="Metalloenzyme"/>
</dbReference>
<comment type="caution">
    <text evidence="7">The sequence shown here is derived from an EMBL/GenBank/DDBJ whole genome shotgun (WGS) entry which is preliminary data.</text>
</comment>
<organism evidence="7 8">
    <name type="scientific">Tannerella sp. oral taxon BU063 isolate Cell 8/11</name>
    <dbReference type="NCBI Taxonomy" id="1411915"/>
    <lineage>
        <taxon>Bacteria</taxon>
        <taxon>Pseudomonadati</taxon>
        <taxon>Bacteroidota</taxon>
        <taxon>Bacteroidia</taxon>
        <taxon>Bacteroidales</taxon>
        <taxon>Tannerellaceae</taxon>
        <taxon>Tannerella</taxon>
    </lineage>
</organism>
<feature type="non-terminal residue" evidence="7">
    <location>
        <position position="169"/>
    </location>
</feature>
<comment type="similarity">
    <text evidence="4">Belongs to the BPG-independent phosphoglycerate mutase family. A-PGAM subfamily.</text>
</comment>
<dbReference type="SUPFAM" id="SSF53649">
    <property type="entry name" value="Alkaline phosphatase-like"/>
    <property type="match status" value="1"/>
</dbReference>
<reference evidence="7 8" key="1">
    <citation type="submission" date="2013-11" db="EMBL/GenBank/DDBJ databases">
        <title>Single cell genomics of uncultured Tannerella BU063 (oral taxon 286).</title>
        <authorList>
            <person name="Beall C.J."/>
            <person name="Campbell A.G."/>
            <person name="Griffen A.L."/>
            <person name="Podar M."/>
            <person name="Leys E.J."/>
        </authorList>
    </citation>
    <scope>NUCLEOTIDE SEQUENCE [LARGE SCALE GENOMIC DNA]</scope>
    <source>
        <strain evidence="7">Cell 8/11</strain>
    </source>
</reference>
<dbReference type="AlphaFoldDB" id="W2D1P9"/>
<evidence type="ECO:0000256" key="3">
    <source>
        <dbReference type="ARBA" id="ARBA00004921"/>
    </source>
</evidence>
<evidence type="ECO:0000313" key="7">
    <source>
        <dbReference type="EMBL" id="ETK13369.1"/>
    </source>
</evidence>
<comment type="pathway">
    <text evidence="3">Carbohydrate degradation.</text>
</comment>
<comment type="catalytic activity">
    <reaction evidence="1">
        <text>(2R)-2-phosphoglycerate = (2R)-3-phosphoglycerate</text>
        <dbReference type="Rhea" id="RHEA:15901"/>
        <dbReference type="ChEBI" id="CHEBI:58272"/>
        <dbReference type="ChEBI" id="CHEBI:58289"/>
        <dbReference type="EC" id="5.4.2.12"/>
    </reaction>
</comment>
<protein>
    <recommendedName>
        <fullName evidence="6">Metalloenzyme domain-containing protein</fullName>
    </recommendedName>
</protein>
<dbReference type="GO" id="GO:0006096">
    <property type="term" value="P:glycolytic process"/>
    <property type="evidence" value="ECO:0007669"/>
    <property type="project" value="UniProtKB-KW"/>
</dbReference>
<comment type="function">
    <text evidence="2">Catalyzes the interconversion of 2-phosphoglycerate and 3-phosphoglycerate.</text>
</comment>
<dbReference type="EMBL" id="AYYF01000461">
    <property type="protein sequence ID" value="ETK13369.1"/>
    <property type="molecule type" value="Genomic_DNA"/>
</dbReference>
<name>W2D1P9_9BACT</name>
<dbReference type="GO" id="GO:0046872">
    <property type="term" value="F:metal ion binding"/>
    <property type="evidence" value="ECO:0007669"/>
    <property type="project" value="InterPro"/>
</dbReference>
<dbReference type="InterPro" id="IPR017850">
    <property type="entry name" value="Alkaline_phosphatase_core_sf"/>
</dbReference>
<evidence type="ECO:0000259" key="6">
    <source>
        <dbReference type="Pfam" id="PF01676"/>
    </source>
</evidence>
<gene>
    <name evidence="7" type="ORF">T235_02415</name>
</gene>